<dbReference type="HOGENOM" id="CLU_089796_2_0_1"/>
<evidence type="ECO:0000259" key="6">
    <source>
        <dbReference type="SMART" id="SM00499"/>
    </source>
</evidence>
<dbReference type="Pfam" id="PF14368">
    <property type="entry name" value="LTP_2"/>
    <property type="match status" value="1"/>
</dbReference>
<dbReference type="Gene3D" id="1.10.110.10">
    <property type="entry name" value="Plant lipid-transfer and hydrophobic proteins"/>
    <property type="match status" value="1"/>
</dbReference>
<gene>
    <name evidence="7" type="ORF">OsI_30026</name>
</gene>
<dbReference type="InterPro" id="IPR036312">
    <property type="entry name" value="Bifun_inhib/LTP/seed_sf"/>
</dbReference>
<dbReference type="AlphaFoldDB" id="A2YXG2"/>
<dbReference type="EMBL" id="CM000133">
    <property type="protein sequence ID" value="EAZ07773.1"/>
    <property type="molecule type" value="Genomic_DNA"/>
</dbReference>
<dbReference type="SUPFAM" id="SSF47699">
    <property type="entry name" value="Bifunctional inhibitor/lipid-transfer protein/seed storage 2S albumin"/>
    <property type="match status" value="1"/>
</dbReference>
<sequence length="180" mass="18451">MAAWRGLALAAVVAWCVAAAAAAAPDAALQSKCQQDFTKLTDCMDYATGHEEAPSSTCCGDMSATQQARPECLCYIIQQVHGGRNEVQSLGLRFDRLLAMPTACKLPNANVSLCINLLHLTPSSPDYAVFANASKAAATTPSSTTPGAAAATAGGFKVQAGLSYGVVAAAMVSAVFSSIF</sequence>
<keyword evidence="3" id="KW-1015">Disulfide bond</keyword>
<dbReference type="SMART" id="SM00499">
    <property type="entry name" value="AAI"/>
    <property type="match status" value="1"/>
</dbReference>
<dbReference type="STRING" id="39946.A2YXG2"/>
<reference evidence="7 8" key="1">
    <citation type="journal article" date="2005" name="PLoS Biol.">
        <title>The genomes of Oryza sativa: a history of duplications.</title>
        <authorList>
            <person name="Yu J."/>
            <person name="Wang J."/>
            <person name="Lin W."/>
            <person name="Li S."/>
            <person name="Li H."/>
            <person name="Zhou J."/>
            <person name="Ni P."/>
            <person name="Dong W."/>
            <person name="Hu S."/>
            <person name="Zeng C."/>
            <person name="Zhang J."/>
            <person name="Zhang Y."/>
            <person name="Li R."/>
            <person name="Xu Z."/>
            <person name="Li S."/>
            <person name="Li X."/>
            <person name="Zheng H."/>
            <person name="Cong L."/>
            <person name="Lin L."/>
            <person name="Yin J."/>
            <person name="Geng J."/>
            <person name="Li G."/>
            <person name="Shi J."/>
            <person name="Liu J."/>
            <person name="Lv H."/>
            <person name="Li J."/>
            <person name="Wang J."/>
            <person name="Deng Y."/>
            <person name="Ran L."/>
            <person name="Shi X."/>
            <person name="Wang X."/>
            <person name="Wu Q."/>
            <person name="Li C."/>
            <person name="Ren X."/>
            <person name="Wang J."/>
            <person name="Wang X."/>
            <person name="Li D."/>
            <person name="Liu D."/>
            <person name="Zhang X."/>
            <person name="Ji Z."/>
            <person name="Zhao W."/>
            <person name="Sun Y."/>
            <person name="Zhang Z."/>
            <person name="Bao J."/>
            <person name="Han Y."/>
            <person name="Dong L."/>
            <person name="Ji J."/>
            <person name="Chen P."/>
            <person name="Wu S."/>
            <person name="Liu J."/>
            <person name="Xiao Y."/>
            <person name="Bu D."/>
            <person name="Tan J."/>
            <person name="Yang L."/>
            <person name="Ye C."/>
            <person name="Zhang J."/>
            <person name="Xu J."/>
            <person name="Zhou Y."/>
            <person name="Yu Y."/>
            <person name="Zhang B."/>
            <person name="Zhuang S."/>
            <person name="Wei H."/>
            <person name="Liu B."/>
            <person name="Lei M."/>
            <person name="Yu H."/>
            <person name="Li Y."/>
            <person name="Xu H."/>
            <person name="Wei S."/>
            <person name="He X."/>
            <person name="Fang L."/>
            <person name="Zhang Z."/>
            <person name="Zhang Y."/>
            <person name="Huang X."/>
            <person name="Su Z."/>
            <person name="Tong W."/>
            <person name="Li J."/>
            <person name="Tong Z."/>
            <person name="Li S."/>
            <person name="Ye J."/>
            <person name="Wang L."/>
            <person name="Fang L."/>
            <person name="Lei T."/>
            <person name="Chen C."/>
            <person name="Chen H."/>
            <person name="Xu Z."/>
            <person name="Li H."/>
            <person name="Huang H."/>
            <person name="Zhang F."/>
            <person name="Xu H."/>
            <person name="Li N."/>
            <person name="Zhao C."/>
            <person name="Li S."/>
            <person name="Dong L."/>
            <person name="Huang Y."/>
            <person name="Li L."/>
            <person name="Xi Y."/>
            <person name="Qi Q."/>
            <person name="Li W."/>
            <person name="Zhang B."/>
            <person name="Hu W."/>
            <person name="Zhang Y."/>
            <person name="Tian X."/>
            <person name="Jiao Y."/>
            <person name="Liang X."/>
            <person name="Jin J."/>
            <person name="Gao L."/>
            <person name="Zheng W."/>
            <person name="Hao B."/>
            <person name="Liu S."/>
            <person name="Wang W."/>
            <person name="Yuan L."/>
            <person name="Cao M."/>
            <person name="McDermott J."/>
            <person name="Samudrala R."/>
            <person name="Wang J."/>
            <person name="Wong G.K."/>
            <person name="Yang H."/>
        </authorList>
    </citation>
    <scope>NUCLEOTIDE SEQUENCE [LARGE SCALE GENOMIC DNA]</scope>
    <source>
        <strain evidence="8">cv. 93-11</strain>
    </source>
</reference>
<keyword evidence="8" id="KW-1185">Reference proteome</keyword>
<dbReference type="InterPro" id="IPR043325">
    <property type="entry name" value="LTSS"/>
</dbReference>
<evidence type="ECO:0000256" key="1">
    <source>
        <dbReference type="ARBA" id="ARBA00009748"/>
    </source>
</evidence>
<evidence type="ECO:0000256" key="4">
    <source>
        <dbReference type="ARBA" id="ARBA00023180"/>
    </source>
</evidence>
<accession>A2YXG2</accession>
<evidence type="ECO:0000256" key="3">
    <source>
        <dbReference type="ARBA" id="ARBA00023157"/>
    </source>
</evidence>
<dbReference type="OMA" id="WCAVAVV"/>
<feature type="domain" description="Bifunctional inhibitor/plant lipid transfer protein/seed storage helical" evidence="6">
    <location>
        <begin position="33"/>
        <end position="114"/>
    </location>
</feature>
<name>A2YXG2_ORYSI</name>
<feature type="signal peptide" evidence="5">
    <location>
        <begin position="1"/>
        <end position="22"/>
    </location>
</feature>
<keyword evidence="4" id="KW-0325">Glycoprotein</keyword>
<organism evidence="7 8">
    <name type="scientific">Oryza sativa subsp. indica</name>
    <name type="common">Rice</name>
    <dbReference type="NCBI Taxonomy" id="39946"/>
    <lineage>
        <taxon>Eukaryota</taxon>
        <taxon>Viridiplantae</taxon>
        <taxon>Streptophyta</taxon>
        <taxon>Embryophyta</taxon>
        <taxon>Tracheophyta</taxon>
        <taxon>Spermatophyta</taxon>
        <taxon>Magnoliopsida</taxon>
        <taxon>Liliopsida</taxon>
        <taxon>Poales</taxon>
        <taxon>Poaceae</taxon>
        <taxon>BOP clade</taxon>
        <taxon>Oryzoideae</taxon>
        <taxon>Oryzeae</taxon>
        <taxon>Oryzinae</taxon>
        <taxon>Oryza</taxon>
        <taxon>Oryza sativa</taxon>
    </lineage>
</organism>
<evidence type="ECO:0000313" key="8">
    <source>
        <dbReference type="Proteomes" id="UP000007015"/>
    </source>
</evidence>
<dbReference type="Gramene" id="BGIOSGA026587-TA">
    <property type="protein sequence ID" value="BGIOSGA026587-PA"/>
    <property type="gene ID" value="BGIOSGA026587"/>
</dbReference>
<keyword evidence="2 5" id="KW-0732">Signal</keyword>
<proteinExistence type="inferred from homology"/>
<evidence type="ECO:0000256" key="5">
    <source>
        <dbReference type="SAM" id="SignalP"/>
    </source>
</evidence>
<dbReference type="Proteomes" id="UP000007015">
    <property type="component" value="Chromosome 8"/>
</dbReference>
<comment type="similarity">
    <text evidence="1">Belongs to the plant LTP family.</text>
</comment>
<evidence type="ECO:0000256" key="2">
    <source>
        <dbReference type="ARBA" id="ARBA00022729"/>
    </source>
</evidence>
<dbReference type="CDD" id="cd00010">
    <property type="entry name" value="AAI_LTSS"/>
    <property type="match status" value="1"/>
</dbReference>
<dbReference type="InterPro" id="IPR016140">
    <property type="entry name" value="Bifunc_inhib/LTP/seed_store"/>
</dbReference>
<feature type="chain" id="PRO_5002651000" description="Bifunctional inhibitor/plant lipid transfer protein/seed storage helical domain-containing protein" evidence="5">
    <location>
        <begin position="23"/>
        <end position="180"/>
    </location>
</feature>
<dbReference type="PANTHER" id="PTHR33044">
    <property type="entry name" value="BIFUNCTIONAL INHIBITOR/LIPID-TRANSFER PROTEIN/SEED STORAGE 2S ALBUMIN SUPERFAMILY PROTEIN-RELATED"/>
    <property type="match status" value="1"/>
</dbReference>
<evidence type="ECO:0000313" key="7">
    <source>
        <dbReference type="EMBL" id="EAZ07773.1"/>
    </source>
</evidence>
<protein>
    <recommendedName>
        <fullName evidence="6">Bifunctional inhibitor/plant lipid transfer protein/seed storage helical domain-containing protein</fullName>
    </recommendedName>
</protein>